<evidence type="ECO:0000313" key="2">
    <source>
        <dbReference type="EMBL" id="MCC2221177.1"/>
    </source>
</evidence>
<reference evidence="2 3" key="1">
    <citation type="submission" date="2021-10" db="EMBL/GenBank/DDBJ databases">
        <title>Anaerobic single-cell dispensing facilitates the cultivation of human gut bacteria.</title>
        <authorList>
            <person name="Afrizal A."/>
        </authorList>
    </citation>
    <scope>NUCLEOTIDE SEQUENCE [LARGE SCALE GENOMIC DNA]</scope>
    <source>
        <strain evidence="2 3">CLA-AA-H224</strain>
    </source>
</reference>
<dbReference type="Pfam" id="PF00144">
    <property type="entry name" value="Beta-lactamase"/>
    <property type="match status" value="1"/>
</dbReference>
<feature type="domain" description="Beta-lactamase-related" evidence="1">
    <location>
        <begin position="12"/>
        <end position="354"/>
    </location>
</feature>
<proteinExistence type="predicted"/>
<dbReference type="PANTHER" id="PTHR43283:SF3">
    <property type="entry name" value="BETA-LACTAMASE FAMILY PROTEIN (AFU_ORTHOLOGUE AFUA_5G07500)"/>
    <property type="match status" value="1"/>
</dbReference>
<accession>A0AAE3E4K5</accession>
<gene>
    <name evidence="2" type="ORF">LKD48_05875</name>
</gene>
<comment type="caution">
    <text evidence="2">The sequence shown here is derived from an EMBL/GenBank/DDBJ whole genome shotgun (WGS) entry which is preliminary data.</text>
</comment>
<sequence length="395" mass="43379">MQLKEIEKLAASVMEKAVDAKEVAGVNLLVLKDKAPVLSLQAGYADLENKVLMADDTIMRLYSMSKPITAACMMILMQRGLVDLNDPVSKFIPAFANQTYVNGNALSLVQRPMTVHDLLFMTSGLSYGSDSAAGKATSDLFAEMDARLSTKDAMTTREFADRVGKNPLEFEPSSNFMYGISADILGALIEVISGMSFAEFLKKEITDPLEMPDTGFFVPAQKQSRLSKVYARTENGLTLYTGDHLAIKNKMDTLPAFQSGGAGLVSTLKDYANFGTMLLNGGNFKGRQILEPEIVRYFTQGTLQPWQQESLSRGWGGLEGYSYGNLMRVMKDPSKAIMYTTLGEYGWDGWLGPYFSNHPGCNITFLAGIQLTDAGTTPTVRKLRNVVLPNLLNNR</sequence>
<dbReference type="RefSeq" id="WP_308731502.1">
    <property type="nucleotide sequence ID" value="NZ_JAJEQN010000011.1"/>
</dbReference>
<dbReference type="PANTHER" id="PTHR43283">
    <property type="entry name" value="BETA-LACTAMASE-RELATED"/>
    <property type="match status" value="1"/>
</dbReference>
<dbReference type="InterPro" id="IPR012338">
    <property type="entry name" value="Beta-lactam/transpept-like"/>
</dbReference>
<evidence type="ECO:0000313" key="3">
    <source>
        <dbReference type="Proteomes" id="UP001198200"/>
    </source>
</evidence>
<dbReference type="InterPro" id="IPR050789">
    <property type="entry name" value="Diverse_Enzym_Activities"/>
</dbReference>
<keyword evidence="3" id="KW-1185">Reference proteome</keyword>
<dbReference type="InterPro" id="IPR001466">
    <property type="entry name" value="Beta-lactam-related"/>
</dbReference>
<evidence type="ECO:0000259" key="1">
    <source>
        <dbReference type="Pfam" id="PF00144"/>
    </source>
</evidence>
<dbReference type="EMBL" id="JAJEQN010000011">
    <property type="protein sequence ID" value="MCC2221177.1"/>
    <property type="molecule type" value="Genomic_DNA"/>
</dbReference>
<name>A0AAE3E4K5_9FIRM</name>
<dbReference type="AlphaFoldDB" id="A0AAE3E4K5"/>
<dbReference type="Proteomes" id="UP001198200">
    <property type="component" value="Unassembled WGS sequence"/>
</dbReference>
<organism evidence="2 3">
    <name type="scientific">Anthropogastromicrobium aceti</name>
    <dbReference type="NCBI Taxonomy" id="2981768"/>
    <lineage>
        <taxon>Bacteria</taxon>
        <taxon>Bacillati</taxon>
        <taxon>Bacillota</taxon>
        <taxon>Clostridia</taxon>
        <taxon>Lachnospirales</taxon>
        <taxon>Lachnospiraceae</taxon>
        <taxon>Anthropogastromicrobium</taxon>
    </lineage>
</organism>
<dbReference type="Gene3D" id="3.40.710.10">
    <property type="entry name" value="DD-peptidase/beta-lactamase superfamily"/>
    <property type="match status" value="1"/>
</dbReference>
<dbReference type="SUPFAM" id="SSF56601">
    <property type="entry name" value="beta-lactamase/transpeptidase-like"/>
    <property type="match status" value="1"/>
</dbReference>
<protein>
    <submittedName>
        <fullName evidence="2">Beta-lactamase family protein</fullName>
    </submittedName>
</protein>